<feature type="compositionally biased region" description="Low complexity" evidence="1">
    <location>
        <begin position="108"/>
        <end position="129"/>
    </location>
</feature>
<evidence type="ECO:0000313" key="2">
    <source>
        <dbReference type="EMBL" id="PTQ36336.1"/>
    </source>
</evidence>
<feature type="region of interest" description="Disordered" evidence="1">
    <location>
        <begin position="106"/>
        <end position="268"/>
    </location>
</feature>
<feature type="compositionally biased region" description="Basic and acidic residues" evidence="1">
    <location>
        <begin position="59"/>
        <end position="68"/>
    </location>
</feature>
<reference evidence="3" key="1">
    <citation type="journal article" date="2017" name="Cell">
        <title>Insights into land plant evolution garnered from the Marchantia polymorpha genome.</title>
        <authorList>
            <person name="Bowman J.L."/>
            <person name="Kohchi T."/>
            <person name="Yamato K.T."/>
            <person name="Jenkins J."/>
            <person name="Shu S."/>
            <person name="Ishizaki K."/>
            <person name="Yamaoka S."/>
            <person name="Nishihama R."/>
            <person name="Nakamura Y."/>
            <person name="Berger F."/>
            <person name="Adam C."/>
            <person name="Aki S.S."/>
            <person name="Althoff F."/>
            <person name="Araki T."/>
            <person name="Arteaga-Vazquez M.A."/>
            <person name="Balasubrmanian S."/>
            <person name="Barry K."/>
            <person name="Bauer D."/>
            <person name="Boehm C.R."/>
            <person name="Briginshaw L."/>
            <person name="Caballero-Perez J."/>
            <person name="Catarino B."/>
            <person name="Chen F."/>
            <person name="Chiyoda S."/>
            <person name="Chovatia M."/>
            <person name="Davies K.M."/>
            <person name="Delmans M."/>
            <person name="Demura T."/>
            <person name="Dierschke T."/>
            <person name="Dolan L."/>
            <person name="Dorantes-Acosta A.E."/>
            <person name="Eklund D.M."/>
            <person name="Florent S.N."/>
            <person name="Flores-Sandoval E."/>
            <person name="Fujiyama A."/>
            <person name="Fukuzawa H."/>
            <person name="Galik B."/>
            <person name="Grimanelli D."/>
            <person name="Grimwood J."/>
            <person name="Grossniklaus U."/>
            <person name="Hamada T."/>
            <person name="Haseloff J."/>
            <person name="Hetherington A.J."/>
            <person name="Higo A."/>
            <person name="Hirakawa Y."/>
            <person name="Hundley H.N."/>
            <person name="Ikeda Y."/>
            <person name="Inoue K."/>
            <person name="Inoue S.I."/>
            <person name="Ishida S."/>
            <person name="Jia Q."/>
            <person name="Kakita M."/>
            <person name="Kanazawa T."/>
            <person name="Kawai Y."/>
            <person name="Kawashima T."/>
            <person name="Kennedy M."/>
            <person name="Kinose K."/>
            <person name="Kinoshita T."/>
            <person name="Kohara Y."/>
            <person name="Koide E."/>
            <person name="Komatsu K."/>
            <person name="Kopischke S."/>
            <person name="Kubo M."/>
            <person name="Kyozuka J."/>
            <person name="Lagercrantz U."/>
            <person name="Lin S.S."/>
            <person name="Lindquist E."/>
            <person name="Lipzen A.M."/>
            <person name="Lu C.W."/>
            <person name="De Luna E."/>
            <person name="Martienssen R.A."/>
            <person name="Minamino N."/>
            <person name="Mizutani M."/>
            <person name="Mizutani M."/>
            <person name="Mochizuki N."/>
            <person name="Monte I."/>
            <person name="Mosher R."/>
            <person name="Nagasaki H."/>
            <person name="Nakagami H."/>
            <person name="Naramoto S."/>
            <person name="Nishitani K."/>
            <person name="Ohtani M."/>
            <person name="Okamoto T."/>
            <person name="Okumura M."/>
            <person name="Phillips J."/>
            <person name="Pollak B."/>
            <person name="Reinders A."/>
            <person name="Rovekamp M."/>
            <person name="Sano R."/>
            <person name="Sawa S."/>
            <person name="Schmid M.W."/>
            <person name="Shirakawa M."/>
            <person name="Solano R."/>
            <person name="Spunde A."/>
            <person name="Suetsugu N."/>
            <person name="Sugano S."/>
            <person name="Sugiyama A."/>
            <person name="Sun R."/>
            <person name="Suzuki Y."/>
            <person name="Takenaka M."/>
            <person name="Takezawa D."/>
            <person name="Tomogane H."/>
            <person name="Tsuzuki M."/>
            <person name="Ueda T."/>
            <person name="Umeda M."/>
            <person name="Ward J.M."/>
            <person name="Watanabe Y."/>
            <person name="Yazaki K."/>
            <person name="Yokoyama R."/>
            <person name="Yoshitake Y."/>
            <person name="Yotsui I."/>
            <person name="Zachgo S."/>
            <person name="Schmutz J."/>
        </authorList>
    </citation>
    <scope>NUCLEOTIDE SEQUENCE [LARGE SCALE GENOMIC DNA]</scope>
    <source>
        <strain evidence="3">Tak-1</strain>
    </source>
</reference>
<feature type="region of interest" description="Disordered" evidence="1">
    <location>
        <begin position="16"/>
        <end position="68"/>
    </location>
</feature>
<dbReference type="Gramene" id="Mp8g01750.1">
    <property type="protein sequence ID" value="Mp8g01750.1.cds1"/>
    <property type="gene ID" value="Mp8g01750"/>
</dbReference>
<accession>A0A2R6WR69</accession>
<dbReference type="OrthoDB" id="10423154at2759"/>
<dbReference type="Proteomes" id="UP000244005">
    <property type="component" value="Unassembled WGS sequence"/>
</dbReference>
<protein>
    <submittedName>
        <fullName evidence="2">Uncharacterized protein</fullName>
    </submittedName>
</protein>
<feature type="compositionally biased region" description="Low complexity" evidence="1">
    <location>
        <begin position="207"/>
        <end position="218"/>
    </location>
</feature>
<feature type="compositionally biased region" description="Basic and acidic residues" evidence="1">
    <location>
        <begin position="189"/>
        <end position="206"/>
    </location>
</feature>
<feature type="compositionally biased region" description="Polar residues" evidence="1">
    <location>
        <begin position="240"/>
        <end position="253"/>
    </location>
</feature>
<dbReference type="AlphaFoldDB" id="A0A2R6WR69"/>
<sequence>MTNPCYDFALRSHSNIPNSYVQRRHEPRRAPSPASPSSQESDFFDDDHNHQNHNHNHRNRGDRGRWKTDGTVSIAEGYEDSILQRQSSPSSACQCPNCACHRESAYQDPDASAPRRPRSSRGLSSSGGSDQHDSRKHPPPVPKVDHSLWNPLQLLRRPHTSSTRERERGRDREWSRPNSSACALGPLRPRSEVSRSRDVCPRRGESHPSSSSRSPPRSSKVRSLRRTQQQRRLSPRKSPSRCSTGSKIPSASTRRYHHTDTLAPPPWRDPSWTEKLDIACQTRREEFPLTPEETPRASPVRRVISSDSSFYHDRAPIAARPFSCPAAAAAAQRRPSPCRCLTATAAAAAAPRGCCCNHCVGWQERATCPKAVVAAPPLHHACAACHHGFCSRAAEPIRNGECCPKCHQPVPATKAREMD</sequence>
<keyword evidence="3" id="KW-1185">Reference proteome</keyword>
<evidence type="ECO:0000256" key="1">
    <source>
        <dbReference type="SAM" id="MobiDB-lite"/>
    </source>
</evidence>
<dbReference type="EMBL" id="KZ772736">
    <property type="protein sequence ID" value="PTQ36336.1"/>
    <property type="molecule type" value="Genomic_DNA"/>
</dbReference>
<proteinExistence type="predicted"/>
<feature type="compositionally biased region" description="Basic residues" evidence="1">
    <location>
        <begin position="219"/>
        <end position="239"/>
    </location>
</feature>
<feature type="compositionally biased region" description="Basic and acidic residues" evidence="1">
    <location>
        <begin position="162"/>
        <end position="175"/>
    </location>
</feature>
<evidence type="ECO:0000313" key="3">
    <source>
        <dbReference type="Proteomes" id="UP000244005"/>
    </source>
</evidence>
<organism evidence="2 3">
    <name type="scientific">Marchantia polymorpha</name>
    <name type="common">Common liverwort</name>
    <name type="synonym">Marchantia aquatica</name>
    <dbReference type="NCBI Taxonomy" id="3197"/>
    <lineage>
        <taxon>Eukaryota</taxon>
        <taxon>Viridiplantae</taxon>
        <taxon>Streptophyta</taxon>
        <taxon>Embryophyta</taxon>
        <taxon>Marchantiophyta</taxon>
        <taxon>Marchantiopsida</taxon>
        <taxon>Marchantiidae</taxon>
        <taxon>Marchantiales</taxon>
        <taxon>Marchantiaceae</taxon>
        <taxon>Marchantia</taxon>
    </lineage>
</organism>
<gene>
    <name evidence="2" type="ORF">MARPO_0064s0025</name>
</gene>
<name>A0A2R6WR69_MARPO</name>